<name>D6SN55_9BACT</name>
<reference evidence="2 3" key="1">
    <citation type="submission" date="2010-05" db="EMBL/GenBank/DDBJ databases">
        <title>The draft genome of Desulfonatronospira thiodismutans ASO3-1.</title>
        <authorList>
            <consortium name="US DOE Joint Genome Institute (JGI-PGF)"/>
            <person name="Lucas S."/>
            <person name="Copeland A."/>
            <person name="Lapidus A."/>
            <person name="Cheng J.-F."/>
            <person name="Bruce D."/>
            <person name="Goodwin L."/>
            <person name="Pitluck S."/>
            <person name="Chertkov O."/>
            <person name="Brettin T."/>
            <person name="Detter J.C."/>
            <person name="Han C."/>
            <person name="Land M.L."/>
            <person name="Hauser L."/>
            <person name="Kyrpides N."/>
            <person name="Mikhailova N."/>
            <person name="Muyzer G."/>
            <person name="Woyke T."/>
        </authorList>
    </citation>
    <scope>NUCLEOTIDE SEQUENCE [LARGE SCALE GENOMIC DNA]</scope>
    <source>
        <strain evidence="2 3">ASO3-1</strain>
    </source>
</reference>
<keyword evidence="3" id="KW-1185">Reference proteome</keyword>
<accession>D6SN55</accession>
<dbReference type="RefSeq" id="WP_008869511.1">
    <property type="nucleotide sequence ID" value="NZ_ACJN02000002.1"/>
</dbReference>
<evidence type="ECO:0000313" key="1">
    <source>
        <dbReference type="EMBL" id="EFI33150.1"/>
    </source>
</evidence>
<sequence>MHYRAVIKRTDDWWIGWLVDLPGVNAQERTREELLESLREGARDMLETEVPFEPGFEMEKVEVPEPEWVFK</sequence>
<gene>
    <name evidence="1" type="ORF">Dthio_PD0473</name>
    <name evidence="2" type="ORF">Dthio_PD1529</name>
</gene>
<evidence type="ECO:0000313" key="2">
    <source>
        <dbReference type="EMBL" id="EFI34181.1"/>
    </source>
</evidence>
<organism evidence="2 3">
    <name type="scientific">Desulfonatronospira thiodismutans ASO3-1</name>
    <dbReference type="NCBI Taxonomy" id="555779"/>
    <lineage>
        <taxon>Bacteria</taxon>
        <taxon>Pseudomonadati</taxon>
        <taxon>Thermodesulfobacteriota</taxon>
        <taxon>Desulfovibrionia</taxon>
        <taxon>Desulfovibrionales</taxon>
        <taxon>Desulfonatronovibrionaceae</taxon>
        <taxon>Desulfonatronospira</taxon>
    </lineage>
</organism>
<comment type="caution">
    <text evidence="2">The sequence shown here is derived from an EMBL/GenBank/DDBJ whole genome shotgun (WGS) entry which is preliminary data.</text>
</comment>
<protein>
    <recommendedName>
        <fullName evidence="4">HicB-like antitoxin of toxin-antitoxin system domain-containing protein</fullName>
    </recommendedName>
</protein>
<dbReference type="OrthoDB" id="5471925at2"/>
<dbReference type="EMBL" id="ACJN02000002">
    <property type="protein sequence ID" value="EFI34181.1"/>
    <property type="molecule type" value="Genomic_DNA"/>
</dbReference>
<evidence type="ECO:0008006" key="4">
    <source>
        <dbReference type="Google" id="ProtNLM"/>
    </source>
</evidence>
<dbReference type="AlphaFoldDB" id="D6SN55"/>
<proteinExistence type="predicted"/>
<dbReference type="Proteomes" id="UP000005496">
    <property type="component" value="Unassembled WGS sequence"/>
</dbReference>
<dbReference type="eggNOG" id="COG1598">
    <property type="taxonomic scope" value="Bacteria"/>
</dbReference>
<dbReference type="InterPro" id="IPR035069">
    <property type="entry name" value="TTHA1013/TTHA0281-like"/>
</dbReference>
<evidence type="ECO:0000313" key="3">
    <source>
        <dbReference type="Proteomes" id="UP000005496"/>
    </source>
</evidence>
<dbReference type="SUPFAM" id="SSF143100">
    <property type="entry name" value="TTHA1013/TTHA0281-like"/>
    <property type="match status" value="1"/>
</dbReference>
<dbReference type="Gene3D" id="3.30.160.250">
    <property type="match status" value="1"/>
</dbReference>
<dbReference type="EMBL" id="ACJN02000003">
    <property type="protein sequence ID" value="EFI33150.1"/>
    <property type="molecule type" value="Genomic_DNA"/>
</dbReference>